<evidence type="ECO:0000256" key="6">
    <source>
        <dbReference type="SAM" id="Phobius"/>
    </source>
</evidence>
<feature type="domain" description="DUF2179" evidence="7">
    <location>
        <begin position="217"/>
        <end position="269"/>
    </location>
</feature>
<dbReference type="Pfam" id="PF10035">
    <property type="entry name" value="DUF2179"/>
    <property type="match status" value="1"/>
</dbReference>
<reference evidence="8 9" key="1">
    <citation type="submission" date="2014-09" db="EMBL/GenBank/DDBJ databases">
        <title>Genome sequencing and annotation of Bacillus Okhensis strain Kh10-101T.</title>
        <authorList>
            <person name="Prakash J.S."/>
        </authorList>
    </citation>
    <scope>NUCLEOTIDE SEQUENCE [LARGE SCALE GENOMIC DNA]</scope>
    <source>
        <strain evidence="9">Kh10-101T</strain>
    </source>
</reference>
<feature type="transmembrane region" description="Helical" evidence="6">
    <location>
        <begin position="140"/>
        <end position="162"/>
    </location>
</feature>
<evidence type="ECO:0000313" key="8">
    <source>
        <dbReference type="EMBL" id="KHF39223.1"/>
    </source>
</evidence>
<dbReference type="InterPro" id="IPR051461">
    <property type="entry name" value="UPF0750_membrane"/>
</dbReference>
<dbReference type="InterPro" id="IPR015867">
    <property type="entry name" value="N-reg_PII/ATP_PRibTrfase_C"/>
</dbReference>
<organism evidence="8 9">
    <name type="scientific">Halalkalibacter okhensis</name>
    <dbReference type="NCBI Taxonomy" id="333138"/>
    <lineage>
        <taxon>Bacteria</taxon>
        <taxon>Bacillati</taxon>
        <taxon>Bacillota</taxon>
        <taxon>Bacilli</taxon>
        <taxon>Bacillales</taxon>
        <taxon>Bacillaceae</taxon>
        <taxon>Halalkalibacter</taxon>
    </lineage>
</organism>
<keyword evidence="4 6" id="KW-1133">Transmembrane helix</keyword>
<evidence type="ECO:0000256" key="4">
    <source>
        <dbReference type="ARBA" id="ARBA00022989"/>
    </source>
</evidence>
<keyword evidence="9" id="KW-1185">Reference proteome</keyword>
<keyword evidence="2" id="KW-1003">Cell membrane</keyword>
<dbReference type="Proteomes" id="UP000030832">
    <property type="component" value="Unassembled WGS sequence"/>
</dbReference>
<proteinExistence type="predicted"/>
<name>A0A0B0I9L0_9BACI</name>
<feature type="transmembrane region" description="Helical" evidence="6">
    <location>
        <begin position="46"/>
        <end position="66"/>
    </location>
</feature>
<evidence type="ECO:0000259" key="7">
    <source>
        <dbReference type="Pfam" id="PF10035"/>
    </source>
</evidence>
<dbReference type="Pfam" id="PF02588">
    <property type="entry name" value="YitT_membrane"/>
    <property type="match status" value="1"/>
</dbReference>
<evidence type="ECO:0000256" key="3">
    <source>
        <dbReference type="ARBA" id="ARBA00022692"/>
    </source>
</evidence>
<dbReference type="GO" id="GO:0005886">
    <property type="term" value="C:plasma membrane"/>
    <property type="evidence" value="ECO:0007669"/>
    <property type="project" value="UniProtKB-SubCell"/>
</dbReference>
<dbReference type="PIRSF" id="PIRSF006483">
    <property type="entry name" value="Membrane_protein_YitT"/>
    <property type="match status" value="1"/>
</dbReference>
<dbReference type="PANTHER" id="PTHR33545:SF3">
    <property type="entry name" value="UPF0750 MEMBRANE PROTEIN YQFU"/>
    <property type="match status" value="1"/>
</dbReference>
<gene>
    <name evidence="8" type="ORF">LQ50_16065</name>
</gene>
<dbReference type="STRING" id="333138.LQ50_16065"/>
<evidence type="ECO:0000256" key="2">
    <source>
        <dbReference type="ARBA" id="ARBA00022475"/>
    </source>
</evidence>
<evidence type="ECO:0000256" key="5">
    <source>
        <dbReference type="ARBA" id="ARBA00023136"/>
    </source>
</evidence>
<dbReference type="InterPro" id="IPR003740">
    <property type="entry name" value="YitT"/>
</dbReference>
<evidence type="ECO:0000313" key="9">
    <source>
        <dbReference type="Proteomes" id="UP000030832"/>
    </source>
</evidence>
<dbReference type="AlphaFoldDB" id="A0A0B0I9L0"/>
<accession>A0A0B0I9L0</accession>
<comment type="caution">
    <text evidence="8">The sequence shown here is derived from an EMBL/GenBank/DDBJ whole genome shotgun (WGS) entry which is preliminary data.</text>
</comment>
<dbReference type="OrthoDB" id="265478at2"/>
<feature type="transmembrane region" description="Helical" evidence="6">
    <location>
        <begin position="104"/>
        <end position="120"/>
    </location>
</feature>
<dbReference type="Gene3D" id="3.30.70.120">
    <property type="match status" value="1"/>
</dbReference>
<sequence length="284" mass="30939">MKTFFNYLSLTIGSVIVAAGLELILAPNGLVDGGVTAIAIMVNSQLGWPISIVYLALNVPTLLFSGRFMGRKFVIRTLYANAVTTAALWWMAPMQAITSSEVLIVLYGGLMLGLGIGLVVKAGGAVDGTEMIAIWANRRFHIPISTFLLAINAIILTAAAFVFTLEQAMFSVAVFYIVSKMIDFVLDGLNQGKSVMIISEQPHVIGEKLLEELDVSITYLYGQGGYTGDERLIIYCITNRFMYPKLKDIVLSIDPTAVLEASYVTETTGVKKQTLFQSGERKES</sequence>
<keyword evidence="3 6" id="KW-0812">Transmembrane</keyword>
<dbReference type="PANTHER" id="PTHR33545">
    <property type="entry name" value="UPF0750 MEMBRANE PROTEIN YITT-RELATED"/>
    <property type="match status" value="1"/>
</dbReference>
<feature type="transmembrane region" description="Helical" evidence="6">
    <location>
        <begin position="7"/>
        <end position="26"/>
    </location>
</feature>
<protein>
    <submittedName>
        <fullName evidence="8">Membrane protein</fullName>
    </submittedName>
</protein>
<dbReference type="InterPro" id="IPR019264">
    <property type="entry name" value="DUF2179"/>
</dbReference>
<evidence type="ECO:0000256" key="1">
    <source>
        <dbReference type="ARBA" id="ARBA00004651"/>
    </source>
</evidence>
<dbReference type="EMBL" id="JRJU01000021">
    <property type="protein sequence ID" value="KHF39223.1"/>
    <property type="molecule type" value="Genomic_DNA"/>
</dbReference>
<keyword evidence="5 6" id="KW-0472">Membrane</keyword>
<dbReference type="CDD" id="cd16380">
    <property type="entry name" value="YitT_C"/>
    <property type="match status" value="1"/>
</dbReference>
<comment type="subcellular location">
    <subcellularLocation>
        <location evidence="1">Cell membrane</location>
        <topology evidence="1">Multi-pass membrane protein</topology>
    </subcellularLocation>
</comment>
<feature type="transmembrane region" description="Helical" evidence="6">
    <location>
        <begin position="73"/>
        <end position="92"/>
    </location>
</feature>
<dbReference type="RefSeq" id="WP_034630843.1">
    <property type="nucleotide sequence ID" value="NZ_JRJU01000021.1"/>
</dbReference>
<dbReference type="eggNOG" id="COG1284">
    <property type="taxonomic scope" value="Bacteria"/>
</dbReference>